<dbReference type="AlphaFoldDB" id="A0A109RNI7"/>
<evidence type="ECO:0000313" key="5">
    <source>
        <dbReference type="EMBL" id="AMC11035.1"/>
    </source>
</evidence>
<dbReference type="PIRSF" id="PIRSF004761">
    <property type="entry name" value="Hydrgn_mat_HypA"/>
    <property type="match status" value="1"/>
</dbReference>
<proteinExistence type="inferred from homology"/>
<feature type="binding site" evidence="4">
    <location>
        <position position="92"/>
    </location>
    <ligand>
        <name>Zn(2+)</name>
        <dbReference type="ChEBI" id="CHEBI:29105"/>
    </ligand>
</feature>
<dbReference type="EMBL" id="CP013355">
    <property type="protein sequence ID" value="AMC11035.1"/>
    <property type="molecule type" value="Genomic_DNA"/>
</dbReference>
<comment type="function">
    <text evidence="4">Involved in the maturation of [NiFe] hydrogenases. Required for nickel insertion into the metal center of the hydrogenase.</text>
</comment>
<dbReference type="InterPro" id="IPR000688">
    <property type="entry name" value="HypA/HybF"/>
</dbReference>
<dbReference type="Pfam" id="PF01155">
    <property type="entry name" value="HypA"/>
    <property type="match status" value="1"/>
</dbReference>
<protein>
    <recommendedName>
        <fullName evidence="4">Hydrogenase maturation factor HypA</fullName>
    </recommendedName>
</protein>
<sequence length="113" mass="12533">MHELSIVMGIVKIAEDETAKIKENTVAKIELEIGQLAGVELDALNFVWESAVKDSVLEHALKTIIEIPGKAICADCNREFYLNNIFDSCPNCNSNFKGIIQGKELRVKSLEVI</sequence>
<dbReference type="STRING" id="1622118.Lupro_07140"/>
<dbReference type="Proteomes" id="UP000059672">
    <property type="component" value="Chromosome"/>
</dbReference>
<reference evidence="6" key="1">
    <citation type="submission" date="2015-12" db="EMBL/GenBank/DDBJ databases">
        <title>Complete genome sequence of Lutibacter profundus strain LP1.</title>
        <authorList>
            <person name="Wissuwa J."/>
            <person name="Le Moine Bauer S."/>
            <person name="Stokke R."/>
            <person name="Dahle H."/>
            <person name="Steen I.H."/>
        </authorList>
    </citation>
    <scope>NUCLEOTIDE SEQUENCE [LARGE SCALE GENOMIC DNA]</scope>
    <source>
        <strain evidence="6">LP1</strain>
    </source>
</reference>
<keyword evidence="6" id="KW-1185">Reference proteome</keyword>
<gene>
    <name evidence="4" type="primary">hypA</name>
    <name evidence="5" type="ORF">Lupro_07140</name>
</gene>
<feature type="binding site" evidence="4">
    <location>
        <position position="2"/>
    </location>
    <ligand>
        <name>Ni(2+)</name>
        <dbReference type="ChEBI" id="CHEBI:49786"/>
    </ligand>
</feature>
<feature type="binding site" evidence="4">
    <location>
        <position position="73"/>
    </location>
    <ligand>
        <name>Zn(2+)</name>
        <dbReference type="ChEBI" id="CHEBI:29105"/>
    </ligand>
</feature>
<accession>A0A109RNI7</accession>
<dbReference type="GO" id="GO:0051604">
    <property type="term" value="P:protein maturation"/>
    <property type="evidence" value="ECO:0007669"/>
    <property type="project" value="InterPro"/>
</dbReference>
<keyword evidence="2 4" id="KW-0479">Metal-binding</keyword>
<comment type="similarity">
    <text evidence="4">Belongs to the HypA/HybF family.</text>
</comment>
<dbReference type="OrthoDB" id="9800361at2"/>
<dbReference type="GO" id="GO:0008270">
    <property type="term" value="F:zinc ion binding"/>
    <property type="evidence" value="ECO:0007669"/>
    <property type="project" value="UniProtKB-UniRule"/>
</dbReference>
<dbReference type="KEGG" id="lut:Lupro_07140"/>
<evidence type="ECO:0000256" key="2">
    <source>
        <dbReference type="ARBA" id="ARBA00022723"/>
    </source>
</evidence>
<dbReference type="Gene3D" id="3.30.2320.80">
    <property type="match status" value="1"/>
</dbReference>
<dbReference type="HAMAP" id="MF_00213">
    <property type="entry name" value="HypA_HybF"/>
    <property type="match status" value="1"/>
</dbReference>
<keyword evidence="3 4" id="KW-0862">Zinc</keyword>
<dbReference type="RefSeq" id="WP_068207958.1">
    <property type="nucleotide sequence ID" value="NZ_CP013355.1"/>
</dbReference>
<dbReference type="PANTHER" id="PTHR34535:SF3">
    <property type="entry name" value="HYDROGENASE MATURATION FACTOR HYPA"/>
    <property type="match status" value="1"/>
</dbReference>
<evidence type="ECO:0000256" key="3">
    <source>
        <dbReference type="ARBA" id="ARBA00022833"/>
    </source>
</evidence>
<name>A0A109RNI7_9FLAO</name>
<feature type="binding site" evidence="4">
    <location>
        <position position="89"/>
    </location>
    <ligand>
        <name>Zn(2+)</name>
        <dbReference type="ChEBI" id="CHEBI:29105"/>
    </ligand>
</feature>
<evidence type="ECO:0000256" key="4">
    <source>
        <dbReference type="HAMAP-Rule" id="MF_00213"/>
    </source>
</evidence>
<keyword evidence="1 4" id="KW-0533">Nickel</keyword>
<dbReference type="GO" id="GO:0016151">
    <property type="term" value="F:nickel cation binding"/>
    <property type="evidence" value="ECO:0007669"/>
    <property type="project" value="UniProtKB-UniRule"/>
</dbReference>
<feature type="binding site" evidence="4">
    <location>
        <position position="76"/>
    </location>
    <ligand>
        <name>Zn(2+)</name>
        <dbReference type="ChEBI" id="CHEBI:29105"/>
    </ligand>
</feature>
<evidence type="ECO:0000256" key="1">
    <source>
        <dbReference type="ARBA" id="ARBA00022596"/>
    </source>
</evidence>
<organism evidence="5 6">
    <name type="scientific">Lutibacter profundi</name>
    <dbReference type="NCBI Taxonomy" id="1622118"/>
    <lineage>
        <taxon>Bacteria</taxon>
        <taxon>Pseudomonadati</taxon>
        <taxon>Bacteroidota</taxon>
        <taxon>Flavobacteriia</taxon>
        <taxon>Flavobacteriales</taxon>
        <taxon>Flavobacteriaceae</taxon>
        <taxon>Lutibacter</taxon>
    </lineage>
</organism>
<reference evidence="5 6" key="2">
    <citation type="journal article" date="2016" name="Int. J. Syst. Evol. Microbiol.">
        <title>Lutibacter profundi sp. nov., isolated from a deep-sea hydrothermal system on the Arctic Mid-Ocean Ridge and emended description of the genus Lutibacter.</title>
        <authorList>
            <person name="Le Moine Bauer S."/>
            <person name="Roalkvam I."/>
            <person name="Steen I.H."/>
            <person name="Dahle H."/>
        </authorList>
    </citation>
    <scope>NUCLEOTIDE SEQUENCE [LARGE SCALE GENOMIC DNA]</scope>
    <source>
        <strain evidence="5 6">LP1</strain>
    </source>
</reference>
<dbReference type="PANTHER" id="PTHR34535">
    <property type="entry name" value="HYDROGENASE MATURATION FACTOR HYPA"/>
    <property type="match status" value="1"/>
</dbReference>
<evidence type="ECO:0000313" key="6">
    <source>
        <dbReference type="Proteomes" id="UP000059672"/>
    </source>
</evidence>